<evidence type="ECO:0000256" key="1">
    <source>
        <dbReference type="ARBA" id="ARBA00004141"/>
    </source>
</evidence>
<feature type="transmembrane region" description="Helical" evidence="6">
    <location>
        <begin position="189"/>
        <end position="210"/>
    </location>
</feature>
<comment type="subcellular location">
    <subcellularLocation>
        <location evidence="1">Membrane</location>
        <topology evidence="1">Multi-pass membrane protein</topology>
    </subcellularLocation>
</comment>
<dbReference type="AlphaFoldDB" id="A0A8H6CPL2"/>
<feature type="transmembrane region" description="Helical" evidence="6">
    <location>
        <begin position="304"/>
        <end position="325"/>
    </location>
</feature>
<feature type="transmembrane region" description="Helical" evidence="6">
    <location>
        <begin position="129"/>
        <end position="150"/>
    </location>
</feature>
<feature type="domain" description="Rhodopsin" evidence="7">
    <location>
        <begin position="113"/>
        <end position="360"/>
    </location>
</feature>
<dbReference type="Proteomes" id="UP000578531">
    <property type="component" value="Unassembled WGS sequence"/>
</dbReference>
<sequence>MNLKSNTPPGDPDVVLSMRLKSMSLKIDFSLAENFASEKLEPDRHSQTGNILSRNHHQLILGSTKMANARQIYPRVDVEVICACQSFCTVRETDVKQTTTGLLFAVAIITASARTAIRIKFHRRLFADDAFLFIACLALTALFATVLYYTSTTYTATAILSGQLREGSTVSPASVDLGAVVSGYRKVQYLRASLAWLTIFAVKFSFLCFFRPLTDRLPRLLLYWRVVVATNILAFVYCVACNFLGCLGSSDDTLQCLTGSSSQRLAFIIGFAIALDVLTDILIVSIPVYIIWKVRMKPGQKSGIGAFLCLSTCMITVACVRFSGTHTHANILQSWEYFWLEVEACVAVCMVSVCAFRSVFASSDRRAGSKKVRPWYSSTVARLRNRDKLSDGNHDLNDLPTVPSATMSGMRTFIRSSKLGSEADGDYKFANYKFLSGSQGDA</sequence>
<keyword evidence="3 6" id="KW-1133">Transmembrane helix</keyword>
<evidence type="ECO:0000259" key="7">
    <source>
        <dbReference type="Pfam" id="PF20684"/>
    </source>
</evidence>
<accession>A0A8H6CPL2</accession>
<dbReference type="PANTHER" id="PTHR33048">
    <property type="entry name" value="PTH11-LIKE INTEGRAL MEMBRANE PROTEIN (AFU_ORTHOLOGUE AFUA_5G11245)"/>
    <property type="match status" value="1"/>
</dbReference>
<comment type="similarity">
    <text evidence="5">Belongs to the SAT4 family.</text>
</comment>
<evidence type="ECO:0000256" key="2">
    <source>
        <dbReference type="ARBA" id="ARBA00022692"/>
    </source>
</evidence>
<dbReference type="Pfam" id="PF20684">
    <property type="entry name" value="Fung_rhodopsin"/>
    <property type="match status" value="1"/>
</dbReference>
<evidence type="ECO:0000313" key="8">
    <source>
        <dbReference type="EMBL" id="KAF6227535.1"/>
    </source>
</evidence>
<evidence type="ECO:0000256" key="6">
    <source>
        <dbReference type="SAM" id="Phobius"/>
    </source>
</evidence>
<name>A0A8H6CPL2_9LECA</name>
<keyword evidence="2 6" id="KW-0812">Transmembrane</keyword>
<evidence type="ECO:0000256" key="5">
    <source>
        <dbReference type="ARBA" id="ARBA00038359"/>
    </source>
</evidence>
<reference evidence="8 9" key="1">
    <citation type="journal article" date="2020" name="Genomics">
        <title>Complete, high-quality genomes from long-read metagenomic sequencing of two wolf lichen thalli reveals enigmatic genome architecture.</title>
        <authorList>
            <person name="McKenzie S.K."/>
            <person name="Walston R.F."/>
            <person name="Allen J.L."/>
        </authorList>
    </citation>
    <scope>NUCLEOTIDE SEQUENCE [LARGE SCALE GENOMIC DNA]</scope>
    <source>
        <strain evidence="8">WasteWater2</strain>
    </source>
</reference>
<dbReference type="GeneID" id="59293810"/>
<keyword evidence="4 6" id="KW-0472">Membrane</keyword>
<dbReference type="RefSeq" id="XP_037159026.1">
    <property type="nucleotide sequence ID" value="XM_037314046.1"/>
</dbReference>
<organism evidence="8 9">
    <name type="scientific">Letharia columbiana</name>
    <dbReference type="NCBI Taxonomy" id="112416"/>
    <lineage>
        <taxon>Eukaryota</taxon>
        <taxon>Fungi</taxon>
        <taxon>Dikarya</taxon>
        <taxon>Ascomycota</taxon>
        <taxon>Pezizomycotina</taxon>
        <taxon>Lecanoromycetes</taxon>
        <taxon>OSLEUM clade</taxon>
        <taxon>Lecanoromycetidae</taxon>
        <taxon>Lecanorales</taxon>
        <taxon>Lecanorineae</taxon>
        <taxon>Parmeliaceae</taxon>
        <taxon>Letharia</taxon>
    </lineage>
</organism>
<comment type="caution">
    <text evidence="8">The sequence shown here is derived from an EMBL/GenBank/DDBJ whole genome shotgun (WGS) entry which is preliminary data.</text>
</comment>
<feature type="transmembrane region" description="Helical" evidence="6">
    <location>
        <begin position="222"/>
        <end position="245"/>
    </location>
</feature>
<dbReference type="InterPro" id="IPR049326">
    <property type="entry name" value="Rhodopsin_dom_fungi"/>
</dbReference>
<feature type="transmembrane region" description="Helical" evidence="6">
    <location>
        <begin position="337"/>
        <end position="360"/>
    </location>
</feature>
<dbReference type="EMBL" id="JACCJC010000085">
    <property type="protein sequence ID" value="KAF6227535.1"/>
    <property type="molecule type" value="Genomic_DNA"/>
</dbReference>
<gene>
    <name evidence="8" type="ORF">HO173_012174</name>
</gene>
<dbReference type="PANTHER" id="PTHR33048:SF47">
    <property type="entry name" value="INTEGRAL MEMBRANE PROTEIN-RELATED"/>
    <property type="match status" value="1"/>
</dbReference>
<protein>
    <recommendedName>
        <fullName evidence="7">Rhodopsin domain-containing protein</fullName>
    </recommendedName>
</protein>
<feature type="transmembrane region" description="Helical" evidence="6">
    <location>
        <begin position="99"/>
        <end position="117"/>
    </location>
</feature>
<feature type="transmembrane region" description="Helical" evidence="6">
    <location>
        <begin position="265"/>
        <end position="292"/>
    </location>
</feature>
<evidence type="ECO:0000256" key="3">
    <source>
        <dbReference type="ARBA" id="ARBA00022989"/>
    </source>
</evidence>
<keyword evidence="9" id="KW-1185">Reference proteome</keyword>
<proteinExistence type="inferred from homology"/>
<evidence type="ECO:0000256" key="4">
    <source>
        <dbReference type="ARBA" id="ARBA00023136"/>
    </source>
</evidence>
<dbReference type="OrthoDB" id="444631at2759"/>
<dbReference type="GO" id="GO:0016020">
    <property type="term" value="C:membrane"/>
    <property type="evidence" value="ECO:0007669"/>
    <property type="project" value="UniProtKB-SubCell"/>
</dbReference>
<dbReference type="InterPro" id="IPR052337">
    <property type="entry name" value="SAT4-like"/>
</dbReference>
<evidence type="ECO:0000313" key="9">
    <source>
        <dbReference type="Proteomes" id="UP000578531"/>
    </source>
</evidence>